<dbReference type="InterPro" id="IPR035905">
    <property type="entry name" value="Barstar-like_sf"/>
</dbReference>
<evidence type="ECO:0000313" key="3">
    <source>
        <dbReference type="EMBL" id="EGK70620.1"/>
    </source>
</evidence>
<dbReference type="RefSeq" id="WP_008063394.1">
    <property type="nucleotide sequence ID" value="NZ_AFHG01000056.1"/>
</dbReference>
<dbReference type="EMBL" id="AFHG01000056">
    <property type="protein sequence ID" value="EGK70620.1"/>
    <property type="molecule type" value="Genomic_DNA"/>
</dbReference>
<dbReference type="eggNOG" id="COG2732">
    <property type="taxonomic scope" value="Bacteria"/>
</dbReference>
<dbReference type="Proteomes" id="UP000005019">
    <property type="component" value="Unassembled WGS sequence"/>
</dbReference>
<evidence type="ECO:0000256" key="1">
    <source>
        <dbReference type="ARBA" id="ARBA00006845"/>
    </source>
</evidence>
<comment type="similarity">
    <text evidence="1">Belongs to the barstar family.</text>
</comment>
<sequence length="110" mass="11869">MKTVTLDGAAVKDEPSFHAECQRVFGFPTFYGGNMSAWVDCMGYLDEPDAGMSAVSVQLGEILVLEVKSADAFKSAAPSLWLAFLECVAFVNWRRVEAGARPILAVSAYA</sequence>
<proteinExistence type="inferred from homology"/>
<protein>
    <submittedName>
        <fullName evidence="3">Barnase inhibitor</fullName>
    </submittedName>
</protein>
<dbReference type="STRING" id="1000565.METUNv1_03181"/>
<accession>F5RFU4</accession>
<dbReference type="InterPro" id="IPR000468">
    <property type="entry name" value="Barstar"/>
</dbReference>
<feature type="domain" description="Barstar (barnase inhibitor)" evidence="2">
    <location>
        <begin position="1"/>
        <end position="91"/>
    </location>
</feature>
<dbReference type="OrthoDB" id="7575400at2"/>
<name>F5RFU4_METUF</name>
<organism evidence="3 4">
    <name type="scientific">Methyloversatilis universalis (strain ATCC BAA-1314 / DSM 25237 / JCM 13912 / CCUG 52030 / FAM5)</name>
    <dbReference type="NCBI Taxonomy" id="1000565"/>
    <lineage>
        <taxon>Bacteria</taxon>
        <taxon>Pseudomonadati</taxon>
        <taxon>Pseudomonadota</taxon>
        <taxon>Betaproteobacteria</taxon>
        <taxon>Nitrosomonadales</taxon>
        <taxon>Sterolibacteriaceae</taxon>
        <taxon>Methyloversatilis</taxon>
    </lineage>
</organism>
<keyword evidence="4" id="KW-1185">Reference proteome</keyword>
<dbReference type="SUPFAM" id="SSF52038">
    <property type="entry name" value="Barstar-related"/>
    <property type="match status" value="1"/>
</dbReference>
<dbReference type="Pfam" id="PF01337">
    <property type="entry name" value="Barstar"/>
    <property type="match status" value="1"/>
</dbReference>
<dbReference type="Gene3D" id="3.30.370.10">
    <property type="entry name" value="Barstar-like"/>
    <property type="match status" value="1"/>
</dbReference>
<dbReference type="AlphaFoldDB" id="F5RFU4"/>
<evidence type="ECO:0000259" key="2">
    <source>
        <dbReference type="Pfam" id="PF01337"/>
    </source>
</evidence>
<reference evidence="3 4" key="1">
    <citation type="journal article" date="2011" name="J. Bacteriol.">
        <title>Genome sequence of Methyloversatilis universalis FAM5T, a methylotrophic representative of the order Rhodocyclales.</title>
        <authorList>
            <person name="Kittichotirat W."/>
            <person name="Good N.M."/>
            <person name="Hall R."/>
            <person name="Bringel F."/>
            <person name="Lajus A."/>
            <person name="Medigue C."/>
            <person name="Smalley N.E."/>
            <person name="Beck D."/>
            <person name="Bumgarner R."/>
            <person name="Vuilleumier S."/>
            <person name="Kalyuzhnaya M.G."/>
        </authorList>
    </citation>
    <scope>NUCLEOTIDE SEQUENCE [LARGE SCALE GENOMIC DNA]</scope>
    <source>
        <strain evidence="4">ATCC BAA-1314 / JCM 13912 / FAM5</strain>
    </source>
</reference>
<gene>
    <name evidence="3" type="ORF">METUNv1_03181</name>
</gene>
<evidence type="ECO:0000313" key="4">
    <source>
        <dbReference type="Proteomes" id="UP000005019"/>
    </source>
</evidence>
<comment type="caution">
    <text evidence="3">The sequence shown here is derived from an EMBL/GenBank/DDBJ whole genome shotgun (WGS) entry which is preliminary data.</text>
</comment>